<dbReference type="PATRIC" id="fig|37916.4.peg.987"/>
<proteinExistence type="predicted"/>
<keyword evidence="2" id="KW-1185">Reference proteome</keyword>
<gene>
    <name evidence="1" type="ORF">MCHLDSM_01108</name>
</gene>
<protein>
    <submittedName>
        <fullName evidence="1">Uncharacterized protein</fullName>
    </submittedName>
</protein>
<organism evidence="1 2">
    <name type="scientific">Mycolicibacterium chlorophenolicum</name>
    <dbReference type="NCBI Taxonomy" id="37916"/>
    <lineage>
        <taxon>Bacteria</taxon>
        <taxon>Bacillati</taxon>
        <taxon>Actinomycetota</taxon>
        <taxon>Actinomycetes</taxon>
        <taxon>Mycobacteriales</taxon>
        <taxon>Mycobacteriaceae</taxon>
        <taxon>Mycolicibacterium</taxon>
    </lineage>
</organism>
<dbReference type="Proteomes" id="UP000036513">
    <property type="component" value="Unassembled WGS sequence"/>
</dbReference>
<evidence type="ECO:0000313" key="1">
    <source>
        <dbReference type="EMBL" id="KMO82485.1"/>
    </source>
</evidence>
<comment type="caution">
    <text evidence="1">The sequence shown here is derived from an EMBL/GenBank/DDBJ whole genome shotgun (WGS) entry which is preliminary data.</text>
</comment>
<accession>A0A0J6WGW2</accession>
<dbReference type="EMBL" id="JYNL01000009">
    <property type="protein sequence ID" value="KMO82485.1"/>
    <property type="molecule type" value="Genomic_DNA"/>
</dbReference>
<evidence type="ECO:0000313" key="2">
    <source>
        <dbReference type="Proteomes" id="UP000036513"/>
    </source>
</evidence>
<reference evidence="1 2" key="1">
    <citation type="journal article" date="2015" name="Genome Biol. Evol.">
        <title>Characterization of Three Mycobacterium spp. with Potential Use in Bioremediation by Genome Sequencing and Comparative Genomics.</title>
        <authorList>
            <person name="Das S."/>
            <person name="Pettersson B.M."/>
            <person name="Behra P.R."/>
            <person name="Ramesh M."/>
            <person name="Dasgupta S."/>
            <person name="Bhattacharya A."/>
            <person name="Kirsebom L.A."/>
        </authorList>
    </citation>
    <scope>NUCLEOTIDE SEQUENCE [LARGE SCALE GENOMIC DNA]</scope>
    <source>
        <strain evidence="1 2">DSM 43826</strain>
    </source>
</reference>
<sequence length="198" mass="21088">MPWGAPVPASGPGVYLVSANRDPDDMHGEAVQRLGVSPAAVGELLTNCPRLRLDGVQPTPSALLRRLEAMRPPGEPVLYIGLAGSSVSTRTGQYYRTPLGAAKPHAGGWPLKCLGGLDQLWVHFASCVAVKTVERTMLRVFSEQIDGRTASLLVDPAAPLPFANLAYFTREGRRVRKQHGIAGATTRAARKSAVSLKG</sequence>
<dbReference type="AlphaFoldDB" id="A0A0J6WGW2"/>
<name>A0A0J6WGW2_9MYCO</name>